<comment type="subcellular location">
    <subcellularLocation>
        <location evidence="1">Cell outer membrane</location>
        <topology evidence="1">Multi-pass membrane protein</topology>
    </subcellularLocation>
</comment>
<evidence type="ECO:0000256" key="2">
    <source>
        <dbReference type="ARBA" id="ARBA00022448"/>
    </source>
</evidence>
<evidence type="ECO:0000256" key="1">
    <source>
        <dbReference type="ARBA" id="ARBA00004571"/>
    </source>
</evidence>
<evidence type="ECO:0000256" key="3">
    <source>
        <dbReference type="ARBA" id="ARBA00022452"/>
    </source>
</evidence>
<keyword evidence="2" id="KW-0813">Transport</keyword>
<sequence>MQIRSSSLVQAFARASSTQPGSIAGCADRTNPGPATRWLTLLATALVAFSAFGQDQNKPDKPPVEAKKAAQEPIAAGGEQLSDKQVSALPLNKRDFSQLLLLAAGTQTDTNGAANFTQQFTINGQRGSATVFAMDGIDTTDPEMGGATFSNFNVDAIQEIKSSAGVLPAEIGHGAAGYTEVLSKSGTNDLHGSVFEFLRNAVLDARNFFDRRNVAQPGRIPPFVRNEFGFTNGGPLVLPGLYNGRNRTYYFGQYQGFRQVLGTTQMLPVPTVDERSGLNTTAFPGDTLYVPVDPQIAKVLARYPLPNDPQGPYGARTYATSSKVRTVTDQFSIRLDHRLSDKAQLFGRFNLNDVDGPQTNPGQLAIDPSFGIRFFDHQRNAGISYIRTQSPNLIFETYLGYVRSTPNFPTSNSTQPALAFGDGLYEGFNSAAGSTIGSYGNLFQLRQNVAWTRGKHAWKAGGEIRVNRDTTVFGLSPNGTYMFGGGTAYAPAAIRSKSGSHDIAPGDPLPDSLTGFLTATPFSYTITAAPALFGQGQRMGVAAIHRQAYNFFLQDRWTISSRFAVSYGLRYEVNSTVTEGKQQVTGFITENAAGVKIHSMNLGARGRLIVRPEPYYPIDWTGWGPRLAIDWNLDSKTVFRAGGSITSQLMNLWQLNMVTANLPIVVAPYATAERGRPLPFQNAVTRVTLPDAYSVSGQKIFATGRSTDVTPNTEMDVLRFERDLAALSPDGQVRALSVQGMSPDFRNGYIGTWTAGLERKIHDITASLGYVATTGIRLGCIESPNGYPGATPGFAPFTQFDSQGRAQGGFGPVWAVSSHSHSTYHSLQAAASKTSLRAGLGFQASYTYSKSIDDTSAVLGGFLGGASGTQLQTSPQNPRDRAAEKGPSTFDIAHAFSLSAIQELPLTRLLPALPRRATSGWQFLGMTSHMSGAPFSVYSGIQQTGVGSNNADRPDAVGSPTLSTNRPVKEDYFGLGEKNSSYFSIPINVPGGTGPNQGRFGTLGRNTFRGPAFHNFDFSLIKNTPIGPRGNAERVALQFRFEVFNAFNITNFSLPSNLVLGPGFGIISRTAGSSRQIQVSMKIVY</sequence>
<evidence type="ECO:0000256" key="5">
    <source>
        <dbReference type="ARBA" id="ARBA00023136"/>
    </source>
</evidence>
<dbReference type="PANTHER" id="PTHR30069:SF46">
    <property type="entry name" value="OAR PROTEIN"/>
    <property type="match status" value="1"/>
</dbReference>
<dbReference type="PROSITE" id="PS51257">
    <property type="entry name" value="PROKAR_LIPOPROTEIN"/>
    <property type="match status" value="1"/>
</dbReference>
<dbReference type="InterPro" id="IPR057601">
    <property type="entry name" value="Oar-like_b-barrel"/>
</dbReference>
<name>A0A7S7NX57_PALFE</name>
<dbReference type="PANTHER" id="PTHR30069">
    <property type="entry name" value="TONB-DEPENDENT OUTER MEMBRANE RECEPTOR"/>
    <property type="match status" value="1"/>
</dbReference>
<dbReference type="Gene3D" id="2.40.170.20">
    <property type="entry name" value="TonB-dependent receptor, beta-barrel domain"/>
    <property type="match status" value="1"/>
</dbReference>
<feature type="domain" description="TonB-dependent transporter Oar-like beta-barrel" evidence="8">
    <location>
        <begin position="183"/>
        <end position="1078"/>
    </location>
</feature>
<dbReference type="InterPro" id="IPR039426">
    <property type="entry name" value="TonB-dep_rcpt-like"/>
</dbReference>
<organism evidence="9 10">
    <name type="scientific">Paludibaculum fermentans</name>
    <dbReference type="NCBI Taxonomy" id="1473598"/>
    <lineage>
        <taxon>Bacteria</taxon>
        <taxon>Pseudomonadati</taxon>
        <taxon>Acidobacteriota</taxon>
        <taxon>Terriglobia</taxon>
        <taxon>Bryobacterales</taxon>
        <taxon>Bryobacteraceae</taxon>
        <taxon>Paludibaculum</taxon>
    </lineage>
</organism>
<evidence type="ECO:0000259" key="8">
    <source>
        <dbReference type="Pfam" id="PF25183"/>
    </source>
</evidence>
<keyword evidence="3" id="KW-1134">Transmembrane beta strand</keyword>
<keyword evidence="6" id="KW-0998">Cell outer membrane</keyword>
<dbReference type="SUPFAM" id="SSF56935">
    <property type="entry name" value="Porins"/>
    <property type="match status" value="1"/>
</dbReference>
<dbReference type="GO" id="GO:0009279">
    <property type="term" value="C:cell outer membrane"/>
    <property type="evidence" value="ECO:0007669"/>
    <property type="project" value="UniProtKB-SubCell"/>
</dbReference>
<feature type="region of interest" description="Disordered" evidence="7">
    <location>
        <begin position="54"/>
        <end position="81"/>
    </location>
</feature>
<evidence type="ECO:0000256" key="6">
    <source>
        <dbReference type="ARBA" id="ARBA00023237"/>
    </source>
</evidence>
<dbReference type="KEGG" id="pfer:IRI77_16210"/>
<dbReference type="RefSeq" id="WP_194453084.1">
    <property type="nucleotide sequence ID" value="NZ_CP063849.1"/>
</dbReference>
<evidence type="ECO:0000256" key="7">
    <source>
        <dbReference type="SAM" id="MobiDB-lite"/>
    </source>
</evidence>
<evidence type="ECO:0000256" key="4">
    <source>
        <dbReference type="ARBA" id="ARBA00022692"/>
    </source>
</evidence>
<dbReference type="EMBL" id="CP063849">
    <property type="protein sequence ID" value="QOY91430.1"/>
    <property type="molecule type" value="Genomic_DNA"/>
</dbReference>
<dbReference type="InterPro" id="IPR036942">
    <property type="entry name" value="Beta-barrel_TonB_sf"/>
</dbReference>
<keyword evidence="9" id="KW-0675">Receptor</keyword>
<dbReference type="AlphaFoldDB" id="A0A7S7NX57"/>
<dbReference type="Proteomes" id="UP000593892">
    <property type="component" value="Chromosome"/>
</dbReference>
<keyword evidence="10" id="KW-1185">Reference proteome</keyword>
<proteinExistence type="predicted"/>
<feature type="compositionally biased region" description="Basic and acidic residues" evidence="7">
    <location>
        <begin position="57"/>
        <end position="70"/>
    </location>
</feature>
<dbReference type="Pfam" id="PF25183">
    <property type="entry name" value="OMP_b-brl_4"/>
    <property type="match status" value="1"/>
</dbReference>
<keyword evidence="4" id="KW-0812">Transmembrane</keyword>
<dbReference type="GO" id="GO:0015344">
    <property type="term" value="F:siderophore uptake transmembrane transporter activity"/>
    <property type="evidence" value="ECO:0007669"/>
    <property type="project" value="TreeGrafter"/>
</dbReference>
<keyword evidence="5" id="KW-0472">Membrane</keyword>
<reference evidence="9 10" key="1">
    <citation type="submission" date="2020-10" db="EMBL/GenBank/DDBJ databases">
        <title>Complete genome sequence of Paludibaculum fermentans P105T, a facultatively anaerobic acidobacterium capable of dissimilatory Fe(III) reduction.</title>
        <authorList>
            <person name="Dedysh S.N."/>
            <person name="Beletsky A.V."/>
            <person name="Kulichevskaya I.S."/>
            <person name="Mardanov A.V."/>
            <person name="Ravin N.V."/>
        </authorList>
    </citation>
    <scope>NUCLEOTIDE SEQUENCE [LARGE SCALE GENOMIC DNA]</scope>
    <source>
        <strain evidence="9 10">P105</strain>
    </source>
</reference>
<protein>
    <submittedName>
        <fullName evidence="9">TonB-dependent receptor plug domain-containing protein</fullName>
    </submittedName>
</protein>
<accession>A0A7S7NX57</accession>
<dbReference type="GO" id="GO:0044718">
    <property type="term" value="P:siderophore transmembrane transport"/>
    <property type="evidence" value="ECO:0007669"/>
    <property type="project" value="TreeGrafter"/>
</dbReference>
<evidence type="ECO:0000313" key="10">
    <source>
        <dbReference type="Proteomes" id="UP000593892"/>
    </source>
</evidence>
<gene>
    <name evidence="9" type="ORF">IRI77_16210</name>
</gene>
<evidence type="ECO:0000313" key="9">
    <source>
        <dbReference type="EMBL" id="QOY91430.1"/>
    </source>
</evidence>